<feature type="domain" description="C2" evidence="12">
    <location>
        <begin position="1"/>
        <end position="106"/>
    </location>
</feature>
<evidence type="ECO:0000256" key="4">
    <source>
        <dbReference type="ARBA" id="ARBA00022475"/>
    </source>
</evidence>
<dbReference type="Pfam" id="PF00168">
    <property type="entry name" value="C2"/>
    <property type="match status" value="1"/>
</dbReference>
<evidence type="ECO:0000256" key="1">
    <source>
        <dbReference type="ARBA" id="ARBA00004123"/>
    </source>
</evidence>
<name>A0A5N6NPL5_9ASTR</name>
<dbReference type="GO" id="GO:0005634">
    <property type="term" value="C:nucleus"/>
    <property type="evidence" value="ECO:0007669"/>
    <property type="project" value="UniProtKB-SubCell"/>
</dbReference>
<evidence type="ECO:0000256" key="5">
    <source>
        <dbReference type="ARBA" id="ARBA00022682"/>
    </source>
</evidence>
<evidence type="ECO:0000256" key="7">
    <source>
        <dbReference type="ARBA" id="ARBA00022837"/>
    </source>
</evidence>
<dbReference type="GO" id="GO:0005886">
    <property type="term" value="C:plasma membrane"/>
    <property type="evidence" value="ECO:0007669"/>
    <property type="project" value="UniProtKB-SubCell"/>
</dbReference>
<dbReference type="OrthoDB" id="73919at2759"/>
<gene>
    <name evidence="13" type="ORF">E3N88_19750</name>
</gene>
<keyword evidence="4" id="KW-1003">Cell membrane</keyword>
<dbReference type="Proteomes" id="UP000326396">
    <property type="component" value="Linkage Group LG18"/>
</dbReference>
<dbReference type="SUPFAM" id="SSF49562">
    <property type="entry name" value="C2 domain (Calcium/lipid-binding domain, CaLB)"/>
    <property type="match status" value="1"/>
</dbReference>
<evidence type="ECO:0000256" key="10">
    <source>
        <dbReference type="ARBA" id="ARBA00023242"/>
    </source>
</evidence>
<dbReference type="PANTHER" id="PTHR45933:SF38">
    <property type="entry name" value="C2 DOMAIN-CONTAINING PROTEIN"/>
    <property type="match status" value="1"/>
</dbReference>
<dbReference type="AlphaFoldDB" id="A0A5N6NPL5"/>
<evidence type="ECO:0000256" key="9">
    <source>
        <dbReference type="ARBA" id="ARBA00023136"/>
    </source>
</evidence>
<reference evidence="13 14" key="1">
    <citation type="submission" date="2019-05" db="EMBL/GenBank/DDBJ databases">
        <title>Mikania micrantha, genome provides insights into the molecular mechanism of rapid growth.</title>
        <authorList>
            <person name="Liu B."/>
        </authorList>
    </citation>
    <scope>NUCLEOTIDE SEQUENCE [LARGE SCALE GENOMIC DNA]</scope>
    <source>
        <strain evidence="13">NLD-2019</strain>
        <tissue evidence="13">Leaf</tissue>
    </source>
</reference>
<keyword evidence="3" id="KW-0343">GTPase activation</keyword>
<dbReference type="GO" id="GO:0046872">
    <property type="term" value="F:metal ion binding"/>
    <property type="evidence" value="ECO:0007669"/>
    <property type="project" value="UniProtKB-KW"/>
</dbReference>
<dbReference type="EMBL" id="SZYD01000010">
    <property type="protein sequence ID" value="KAD4983079.1"/>
    <property type="molecule type" value="Genomic_DNA"/>
</dbReference>
<dbReference type="InterPro" id="IPR035892">
    <property type="entry name" value="C2_domain_sf"/>
</dbReference>
<comment type="similarity">
    <text evidence="11">Belongs to the plant CAR protein family.</text>
</comment>
<keyword evidence="9" id="KW-0472">Membrane</keyword>
<accession>A0A5N6NPL5</accession>
<keyword evidence="10" id="KW-0539">Nucleus</keyword>
<dbReference type="InterPro" id="IPR044562">
    <property type="entry name" value="CAR1-11"/>
</dbReference>
<dbReference type="GO" id="GO:0008289">
    <property type="term" value="F:lipid binding"/>
    <property type="evidence" value="ECO:0007669"/>
    <property type="project" value="UniProtKB-KW"/>
</dbReference>
<keyword evidence="14" id="KW-1185">Reference proteome</keyword>
<organism evidence="13 14">
    <name type="scientific">Mikania micrantha</name>
    <name type="common">bitter vine</name>
    <dbReference type="NCBI Taxonomy" id="192012"/>
    <lineage>
        <taxon>Eukaryota</taxon>
        <taxon>Viridiplantae</taxon>
        <taxon>Streptophyta</taxon>
        <taxon>Embryophyta</taxon>
        <taxon>Tracheophyta</taxon>
        <taxon>Spermatophyta</taxon>
        <taxon>Magnoliopsida</taxon>
        <taxon>eudicotyledons</taxon>
        <taxon>Gunneridae</taxon>
        <taxon>Pentapetalae</taxon>
        <taxon>asterids</taxon>
        <taxon>campanulids</taxon>
        <taxon>Asterales</taxon>
        <taxon>Asteraceae</taxon>
        <taxon>Asteroideae</taxon>
        <taxon>Heliantheae alliance</taxon>
        <taxon>Eupatorieae</taxon>
        <taxon>Mikania</taxon>
    </lineage>
</organism>
<evidence type="ECO:0000256" key="2">
    <source>
        <dbReference type="ARBA" id="ARBA00004236"/>
    </source>
</evidence>
<comment type="caution">
    <text evidence="13">The sequence shown here is derived from an EMBL/GenBank/DDBJ whole genome shotgun (WGS) entry which is preliminary data.</text>
</comment>
<evidence type="ECO:0000256" key="11">
    <source>
        <dbReference type="ARBA" id="ARBA00024037"/>
    </source>
</evidence>
<dbReference type="SMART" id="SM00239">
    <property type="entry name" value="C2"/>
    <property type="match status" value="1"/>
</dbReference>
<keyword evidence="7" id="KW-0106">Calcium</keyword>
<evidence type="ECO:0000313" key="14">
    <source>
        <dbReference type="Proteomes" id="UP000326396"/>
    </source>
</evidence>
<dbReference type="GO" id="GO:0009738">
    <property type="term" value="P:abscisic acid-activated signaling pathway"/>
    <property type="evidence" value="ECO:0007669"/>
    <property type="project" value="UniProtKB-KW"/>
</dbReference>
<dbReference type="GO" id="GO:0005096">
    <property type="term" value="F:GTPase activator activity"/>
    <property type="evidence" value="ECO:0007669"/>
    <property type="project" value="UniProtKB-KW"/>
</dbReference>
<evidence type="ECO:0000256" key="6">
    <source>
        <dbReference type="ARBA" id="ARBA00022723"/>
    </source>
</evidence>
<evidence type="ECO:0000256" key="8">
    <source>
        <dbReference type="ARBA" id="ARBA00023121"/>
    </source>
</evidence>
<dbReference type="PROSITE" id="PS50004">
    <property type="entry name" value="C2"/>
    <property type="match status" value="1"/>
</dbReference>
<keyword evidence="5" id="KW-0938">Abscisic acid signaling pathway</keyword>
<dbReference type="InterPro" id="IPR000008">
    <property type="entry name" value="C2_dom"/>
</dbReference>
<sequence>MEGVIGILKLTIKKGTNLGVRDWTRGTSDSYVIATLDHQKTKTKVVRDNCNPVWDCDLTMIIKDPKAPITLTVHDKDTFSDDDNMGVAHLDLSPYIECMERRADLHDLPVGTKLETIKPNEHNSLAEESYIVWNKGAITQDMVLRLKNTETGEMEVQIEITPVENHLLKLQDVIVEAE</sequence>
<protein>
    <recommendedName>
        <fullName evidence="12">C2 domain-containing protein</fullName>
    </recommendedName>
</protein>
<evidence type="ECO:0000256" key="3">
    <source>
        <dbReference type="ARBA" id="ARBA00022468"/>
    </source>
</evidence>
<evidence type="ECO:0000259" key="12">
    <source>
        <dbReference type="PROSITE" id="PS50004"/>
    </source>
</evidence>
<evidence type="ECO:0000313" key="13">
    <source>
        <dbReference type="EMBL" id="KAD4983079.1"/>
    </source>
</evidence>
<dbReference type="PANTHER" id="PTHR45933">
    <property type="entry name" value="PROTEIN C2-DOMAIN ABA-RELATED 4"/>
    <property type="match status" value="1"/>
</dbReference>
<proteinExistence type="inferred from homology"/>
<comment type="subcellular location">
    <subcellularLocation>
        <location evidence="2">Cell membrane</location>
    </subcellularLocation>
    <subcellularLocation>
        <location evidence="1">Nucleus</location>
    </subcellularLocation>
</comment>
<dbReference type="Gene3D" id="2.60.40.150">
    <property type="entry name" value="C2 domain"/>
    <property type="match status" value="1"/>
</dbReference>
<keyword evidence="6" id="KW-0479">Metal-binding</keyword>
<keyword evidence="8" id="KW-0446">Lipid-binding</keyword>